<evidence type="ECO:0000313" key="4">
    <source>
        <dbReference type="EMBL" id="KAF3333475.1"/>
    </source>
</evidence>
<keyword evidence="1" id="KW-0812">Transmembrane</keyword>
<dbReference type="InterPro" id="IPR057228">
    <property type="entry name" value="DUF7906"/>
</dbReference>
<accession>A0A833QV99</accession>
<dbReference type="PANTHER" id="PTHR31515:SF4">
    <property type="entry name" value="TRANSMEMBRANE PROTEIN"/>
    <property type="match status" value="1"/>
</dbReference>
<name>A0A833QV99_9POAL</name>
<proteinExistence type="predicted"/>
<dbReference type="OrthoDB" id="18100at2759"/>
<dbReference type="Pfam" id="PF25483">
    <property type="entry name" value="DUF7906"/>
    <property type="match status" value="1"/>
</dbReference>
<feature type="signal peptide" evidence="2">
    <location>
        <begin position="1"/>
        <end position="21"/>
    </location>
</feature>
<keyword evidence="5" id="KW-1185">Reference proteome</keyword>
<evidence type="ECO:0000256" key="2">
    <source>
        <dbReference type="SAM" id="SignalP"/>
    </source>
</evidence>
<dbReference type="PANTHER" id="PTHR31515">
    <property type="entry name" value="TRANSMEMBRANE PROTEIN-RELATED"/>
    <property type="match status" value="1"/>
</dbReference>
<keyword evidence="1" id="KW-1133">Transmembrane helix</keyword>
<feature type="chain" id="PRO_5032997052" description="DUF7906 domain-containing protein" evidence="2">
    <location>
        <begin position="22"/>
        <end position="665"/>
    </location>
</feature>
<dbReference type="AlphaFoldDB" id="A0A833QV99"/>
<reference evidence="4" key="1">
    <citation type="submission" date="2020-01" db="EMBL/GenBank/DDBJ databases">
        <title>Genome sequence of Kobresia littledalei, the first chromosome-level genome in the family Cyperaceae.</title>
        <authorList>
            <person name="Qu G."/>
        </authorList>
    </citation>
    <scope>NUCLEOTIDE SEQUENCE</scope>
    <source>
        <strain evidence="4">C.B.Clarke</strain>
        <tissue evidence="4">Leaf</tissue>
    </source>
</reference>
<keyword evidence="2" id="KW-0732">Signal</keyword>
<evidence type="ECO:0000259" key="3">
    <source>
        <dbReference type="Pfam" id="PF25483"/>
    </source>
</evidence>
<dbReference type="Proteomes" id="UP000623129">
    <property type="component" value="Unassembled WGS sequence"/>
</dbReference>
<protein>
    <recommendedName>
        <fullName evidence="3">DUF7906 domain-containing protein</fullName>
    </recommendedName>
</protein>
<feature type="transmembrane region" description="Helical" evidence="1">
    <location>
        <begin position="632"/>
        <end position="652"/>
    </location>
</feature>
<gene>
    <name evidence="4" type="ORF">FCM35_KLT01166</name>
</gene>
<organism evidence="4 5">
    <name type="scientific">Carex littledalei</name>
    <dbReference type="NCBI Taxonomy" id="544730"/>
    <lineage>
        <taxon>Eukaryota</taxon>
        <taxon>Viridiplantae</taxon>
        <taxon>Streptophyta</taxon>
        <taxon>Embryophyta</taxon>
        <taxon>Tracheophyta</taxon>
        <taxon>Spermatophyta</taxon>
        <taxon>Magnoliopsida</taxon>
        <taxon>Liliopsida</taxon>
        <taxon>Poales</taxon>
        <taxon>Cyperaceae</taxon>
        <taxon>Cyperoideae</taxon>
        <taxon>Cariceae</taxon>
        <taxon>Carex</taxon>
        <taxon>Carex subgen. Euthyceras</taxon>
    </lineage>
</organism>
<feature type="domain" description="DUF7906" evidence="3">
    <location>
        <begin position="74"/>
        <end position="288"/>
    </location>
</feature>
<dbReference type="EMBL" id="SWLB01000010">
    <property type="protein sequence ID" value="KAF3333475.1"/>
    <property type="molecule type" value="Genomic_DNA"/>
</dbReference>
<keyword evidence="1" id="KW-0472">Membrane</keyword>
<sequence>MSKTLTLVLIILVSLFVFTSASPPGLDAFLSDQLRLDPRATNDTFLSLSTYLKRLLSSPGYPSDPTSPLLSLLVHIPVSVRLVGSAFSASSPSLLSSFASAAITSSPFLSLSSPHTLAISHNLHLSVSASSSHLASSLSKALSSHLSTTPAPFHQTILSSVPYSIIDSIIESDFQSEDSASSSPSFYIYLLNLGSQSRQYAYSFDGSESSPAFSKCFGTVWAGKERYIWIDLSAGPVNYGPALSGEGLLPKGEFHPLATLHGRPKSERSLISDLASLVLSAYKTMLVPSLRIPVYYEDKLQIRFVHIHGSDQRDPVGLDWEVIERTIKDGNLAYNYQNLEFKRYSIKYTECPICSFAVARSTNSFTSRFLFENYTLIVSEYLDSKRLRQILSDSSEEMNRLAGIGEEEYSRVIPVFVFDLNWDKLLMLDRYHQAVSFKDMVVAVRTKSSQTVSDYSCNGRHVITQTRNLDRPLVGAILQSMWGVSPTHRSWSPEHNDTLVDYTWSVGHTPFGPFAETLTLSFAQRDAAKRNVLLSTLNYTIASAIDVLEAMAMHGGEKILHRKKRYVEFVQRWNLFRFKLEKMVSALSRLDYEKAMYYLKSSDHDLYMIHTLVYQASQEMEAQLVCFTDPPFPYISVSVSAAFVFGFFYVYAKRDRFFRNKRKQF</sequence>
<evidence type="ECO:0000256" key="1">
    <source>
        <dbReference type="SAM" id="Phobius"/>
    </source>
</evidence>
<comment type="caution">
    <text evidence="4">The sequence shown here is derived from an EMBL/GenBank/DDBJ whole genome shotgun (WGS) entry which is preliminary data.</text>
</comment>
<evidence type="ECO:0000313" key="5">
    <source>
        <dbReference type="Proteomes" id="UP000623129"/>
    </source>
</evidence>